<sequence length="98" mass="10880">MANYLFSEFGITLYLTQMLPLSFTFEEIKINSVGNILGGFNSVEANNTGVLNPPIMKGLNKILISSIRSSLNIAPDNLPAEEIIILLIFNLLYIFDNI</sequence>
<proteinExistence type="predicted"/>
<feature type="non-terminal residue" evidence="1">
    <location>
        <position position="98"/>
    </location>
</feature>
<evidence type="ECO:0000313" key="1">
    <source>
        <dbReference type="EMBL" id="KKK68057.1"/>
    </source>
</evidence>
<comment type="caution">
    <text evidence="1">The sequence shown here is derived from an EMBL/GenBank/DDBJ whole genome shotgun (WGS) entry which is preliminary data.</text>
</comment>
<organism evidence="1">
    <name type="scientific">marine sediment metagenome</name>
    <dbReference type="NCBI Taxonomy" id="412755"/>
    <lineage>
        <taxon>unclassified sequences</taxon>
        <taxon>metagenomes</taxon>
        <taxon>ecological metagenomes</taxon>
    </lineage>
</organism>
<gene>
    <name evidence="1" type="ORF">LCGC14_2947860</name>
</gene>
<protein>
    <submittedName>
        <fullName evidence="1">Uncharacterized protein</fullName>
    </submittedName>
</protein>
<reference evidence="1" key="1">
    <citation type="journal article" date="2015" name="Nature">
        <title>Complex archaea that bridge the gap between prokaryotes and eukaryotes.</title>
        <authorList>
            <person name="Spang A."/>
            <person name="Saw J.H."/>
            <person name="Jorgensen S.L."/>
            <person name="Zaremba-Niedzwiedzka K."/>
            <person name="Martijn J."/>
            <person name="Lind A.E."/>
            <person name="van Eijk R."/>
            <person name="Schleper C."/>
            <person name="Guy L."/>
            <person name="Ettema T.J."/>
        </authorList>
    </citation>
    <scope>NUCLEOTIDE SEQUENCE</scope>
</reference>
<dbReference type="AlphaFoldDB" id="A0A0F8XFX2"/>
<accession>A0A0F8XFX2</accession>
<dbReference type="EMBL" id="LAZR01059310">
    <property type="protein sequence ID" value="KKK68057.1"/>
    <property type="molecule type" value="Genomic_DNA"/>
</dbReference>
<name>A0A0F8XFX2_9ZZZZ</name>